<keyword evidence="2" id="KW-0813">Transport</keyword>
<dbReference type="PROSITE" id="PS00211">
    <property type="entry name" value="ABC_TRANSPORTER_1"/>
    <property type="match status" value="1"/>
</dbReference>
<keyword evidence="6 8" id="KW-1133">Transmembrane helix</keyword>
<dbReference type="GO" id="GO:0140359">
    <property type="term" value="F:ABC-type transporter activity"/>
    <property type="evidence" value="ECO:0007669"/>
    <property type="project" value="InterPro"/>
</dbReference>
<proteinExistence type="predicted"/>
<keyword evidence="3 8" id="KW-0812">Transmembrane</keyword>
<evidence type="ECO:0000313" key="11">
    <source>
        <dbReference type="EMBL" id="EGW20532.1"/>
    </source>
</evidence>
<keyword evidence="11" id="KW-0378">Hydrolase</keyword>
<feature type="domain" description="ABC transmembrane type-1" evidence="10">
    <location>
        <begin position="20"/>
        <end position="303"/>
    </location>
</feature>
<dbReference type="SMART" id="SM00382">
    <property type="entry name" value="AAA"/>
    <property type="match status" value="1"/>
</dbReference>
<protein>
    <submittedName>
        <fullName evidence="11">Xenobiotic-transporting ATPase</fullName>
        <ecNumber evidence="11">3.6.3.44</ecNumber>
    </submittedName>
</protein>
<keyword evidence="7 8" id="KW-0472">Membrane</keyword>
<organism evidence="11 12">
    <name type="scientific">Methylobacter tundripaludum (strain ATCC BAA-1195 / DSM 17260 / SV96)</name>
    <dbReference type="NCBI Taxonomy" id="697282"/>
    <lineage>
        <taxon>Bacteria</taxon>
        <taxon>Pseudomonadati</taxon>
        <taxon>Pseudomonadota</taxon>
        <taxon>Gammaproteobacteria</taxon>
        <taxon>Methylococcales</taxon>
        <taxon>Methylococcaceae</taxon>
        <taxon>Methylobacter</taxon>
    </lineage>
</organism>
<dbReference type="EC" id="3.6.3.44" evidence="11"/>
<evidence type="ECO:0000259" key="10">
    <source>
        <dbReference type="PROSITE" id="PS50929"/>
    </source>
</evidence>
<dbReference type="HOGENOM" id="CLU_000604_84_3_6"/>
<dbReference type="FunFam" id="3.40.50.300:FF:000287">
    <property type="entry name" value="Multidrug ABC transporter ATP-binding protein"/>
    <property type="match status" value="1"/>
</dbReference>
<evidence type="ECO:0000256" key="1">
    <source>
        <dbReference type="ARBA" id="ARBA00004651"/>
    </source>
</evidence>
<dbReference type="InterPro" id="IPR011527">
    <property type="entry name" value="ABC1_TM_dom"/>
</dbReference>
<dbReference type="InterPro" id="IPR036640">
    <property type="entry name" value="ABC1_TM_sf"/>
</dbReference>
<feature type="transmembrane region" description="Helical" evidence="8">
    <location>
        <begin position="136"/>
        <end position="156"/>
    </location>
</feature>
<gene>
    <name evidence="11" type="ORF">Mettu_3678</name>
</gene>
<dbReference type="Pfam" id="PF00664">
    <property type="entry name" value="ABC_membrane"/>
    <property type="match status" value="1"/>
</dbReference>
<dbReference type="Gene3D" id="1.20.1560.10">
    <property type="entry name" value="ABC transporter type 1, transmembrane domain"/>
    <property type="match status" value="1"/>
</dbReference>
<dbReference type="GO" id="GO:0005524">
    <property type="term" value="F:ATP binding"/>
    <property type="evidence" value="ECO:0007669"/>
    <property type="project" value="UniProtKB-KW"/>
</dbReference>
<keyword evidence="12" id="KW-1185">Reference proteome</keyword>
<feature type="domain" description="ABC transporter" evidence="9">
    <location>
        <begin position="339"/>
        <end position="576"/>
    </location>
</feature>
<dbReference type="Gene3D" id="3.40.50.300">
    <property type="entry name" value="P-loop containing nucleotide triphosphate hydrolases"/>
    <property type="match status" value="1"/>
</dbReference>
<dbReference type="Proteomes" id="UP000004664">
    <property type="component" value="Unassembled WGS sequence"/>
</dbReference>
<dbReference type="OrthoDB" id="9806127at2"/>
<dbReference type="PROSITE" id="PS50893">
    <property type="entry name" value="ABC_TRANSPORTER_2"/>
    <property type="match status" value="1"/>
</dbReference>
<evidence type="ECO:0000256" key="3">
    <source>
        <dbReference type="ARBA" id="ARBA00022692"/>
    </source>
</evidence>
<accession>G3J010</accession>
<dbReference type="GO" id="GO:0016887">
    <property type="term" value="F:ATP hydrolysis activity"/>
    <property type="evidence" value="ECO:0007669"/>
    <property type="project" value="InterPro"/>
</dbReference>
<evidence type="ECO:0000256" key="7">
    <source>
        <dbReference type="ARBA" id="ARBA00023136"/>
    </source>
</evidence>
<dbReference type="GO" id="GO:0005886">
    <property type="term" value="C:plasma membrane"/>
    <property type="evidence" value="ECO:0007669"/>
    <property type="project" value="UniProtKB-SubCell"/>
</dbReference>
<dbReference type="AlphaFoldDB" id="G3J010"/>
<evidence type="ECO:0000256" key="6">
    <source>
        <dbReference type="ARBA" id="ARBA00022989"/>
    </source>
</evidence>
<comment type="subcellular location">
    <subcellularLocation>
        <location evidence="1">Cell membrane</location>
        <topology evidence="1">Multi-pass membrane protein</topology>
    </subcellularLocation>
</comment>
<evidence type="ECO:0000256" key="8">
    <source>
        <dbReference type="SAM" id="Phobius"/>
    </source>
</evidence>
<dbReference type="RefSeq" id="WP_006892868.1">
    <property type="nucleotide sequence ID" value="NZ_JH109153.1"/>
</dbReference>
<feature type="transmembrane region" description="Helical" evidence="8">
    <location>
        <begin position="272"/>
        <end position="294"/>
    </location>
</feature>
<dbReference type="STRING" id="697282.Mettu_3678"/>
<evidence type="ECO:0000256" key="5">
    <source>
        <dbReference type="ARBA" id="ARBA00022840"/>
    </source>
</evidence>
<dbReference type="InterPro" id="IPR003439">
    <property type="entry name" value="ABC_transporter-like_ATP-bd"/>
</dbReference>
<reference evidence="11 12" key="1">
    <citation type="submission" date="2011-06" db="EMBL/GenBank/DDBJ databases">
        <title>Genomic sequence of Methylobacter tundripaludum SV96.</title>
        <authorList>
            <consortium name="US DOE Joint Genome Institute"/>
            <person name="Lucas S."/>
            <person name="Han J."/>
            <person name="Lapidus A."/>
            <person name="Cheng J.-F."/>
            <person name="Goodwin L."/>
            <person name="Pitluck S."/>
            <person name="Held B."/>
            <person name="Detter J.C."/>
            <person name="Han C."/>
            <person name="Tapia R."/>
            <person name="Land M."/>
            <person name="Hauser L."/>
            <person name="Kyrpides N."/>
            <person name="Ivanova N."/>
            <person name="Ovchinnikova G."/>
            <person name="Pagani I."/>
            <person name="Klotz M.G."/>
            <person name="Dispirito A.A."/>
            <person name="Murrell J.C."/>
            <person name="Dunfield P."/>
            <person name="Kalyuzhnaya M.G."/>
            <person name="Svenning M."/>
            <person name="Trotsenko Y.A."/>
            <person name="Stein L.Y."/>
            <person name="Woyke T."/>
        </authorList>
    </citation>
    <scope>NUCLEOTIDE SEQUENCE [LARGE SCALE GENOMIC DNA]</scope>
    <source>
        <strain evidence="12">ATCC BAA-1195 / DSM 17260 / SV96</strain>
    </source>
</reference>
<dbReference type="PANTHER" id="PTHR24221:SF654">
    <property type="entry name" value="ATP-BINDING CASSETTE SUB-FAMILY B MEMBER 6"/>
    <property type="match status" value="1"/>
</dbReference>
<dbReference type="SUPFAM" id="SSF90123">
    <property type="entry name" value="ABC transporter transmembrane region"/>
    <property type="match status" value="1"/>
</dbReference>
<keyword evidence="5" id="KW-0067">ATP-binding</keyword>
<dbReference type="InterPro" id="IPR027417">
    <property type="entry name" value="P-loop_NTPase"/>
</dbReference>
<dbReference type="PANTHER" id="PTHR24221">
    <property type="entry name" value="ATP-BINDING CASSETTE SUB-FAMILY B"/>
    <property type="match status" value="1"/>
</dbReference>
<dbReference type="InterPro" id="IPR017871">
    <property type="entry name" value="ABC_transporter-like_CS"/>
</dbReference>
<evidence type="ECO:0000256" key="2">
    <source>
        <dbReference type="ARBA" id="ARBA00022448"/>
    </source>
</evidence>
<dbReference type="SUPFAM" id="SSF52540">
    <property type="entry name" value="P-loop containing nucleoside triphosphate hydrolases"/>
    <property type="match status" value="1"/>
</dbReference>
<feature type="transmembrane region" description="Helical" evidence="8">
    <location>
        <begin position="238"/>
        <end position="266"/>
    </location>
</feature>
<evidence type="ECO:0000256" key="4">
    <source>
        <dbReference type="ARBA" id="ARBA00022741"/>
    </source>
</evidence>
<dbReference type="eggNOG" id="COG5265">
    <property type="taxonomic scope" value="Bacteria"/>
</dbReference>
<dbReference type="InterPro" id="IPR003593">
    <property type="entry name" value="AAA+_ATPase"/>
</dbReference>
<keyword evidence="4" id="KW-0547">Nucleotide-binding</keyword>
<dbReference type="InterPro" id="IPR039421">
    <property type="entry name" value="Type_1_exporter"/>
</dbReference>
<evidence type="ECO:0000313" key="12">
    <source>
        <dbReference type="Proteomes" id="UP000004664"/>
    </source>
</evidence>
<evidence type="ECO:0000259" key="9">
    <source>
        <dbReference type="PROSITE" id="PS50893"/>
    </source>
</evidence>
<name>G3J010_METTV</name>
<sequence>MNIIFKEYSRVVWQKKWFFLLALFALASAMTLDLSAPVYYKSIANGLAAPYSDTTLTLMLDNLKQVAIIYAGIWLSWRLLEIAIIPLDGGGVNLLEKRCFDVLKKQKYVFFENSFSGSLIKQANRFSRSFEIIMDWFLFQFFMNIVAIGIAFAIFYQQQPKFACYFLIWVTLFVTWNIVYSVWKLRFDKAVAQADSTVGGAYSDAVSNIFVVKSFAMEAIEQARINQASDFVYRKKKIAWILMFFSFAVQGLMTFGIELLMVYLMIQNWKAGNFQVGEFVLFQSIMIMLIQRLWEFGRNFRNFFTALADASEMADVFRQEDVEVDPANAQALTITHGAIDFNNICFTYNEENSRQTQLFENFSLHIKAGEKVALVGQSGSGKSSLTKLLFRFLDPQTGSISFDGLDAKAFTLSSLRQQISMVPQQPDLFHRSIRDNITLGADVSEAQLLDVAAKSHCLEFIKDLPDQFDTLVGERGVKLSGGERQRIAIARAFLENAPIVVLDEATSALDSITEQQLQTAIFELIKNKTTLVIAHRLSTILSMDRIIVLEKGKIIEQGTHPQLLAKQGKYHAMWQHQSGAFLVE</sequence>
<feature type="transmembrane region" description="Helical" evidence="8">
    <location>
        <begin position="162"/>
        <end position="183"/>
    </location>
</feature>
<dbReference type="Pfam" id="PF00005">
    <property type="entry name" value="ABC_tran"/>
    <property type="match status" value="1"/>
</dbReference>
<dbReference type="GO" id="GO:0034040">
    <property type="term" value="F:ATPase-coupled lipid transmembrane transporter activity"/>
    <property type="evidence" value="ECO:0007669"/>
    <property type="project" value="TreeGrafter"/>
</dbReference>
<dbReference type="EMBL" id="JH109153">
    <property type="protein sequence ID" value="EGW20532.1"/>
    <property type="molecule type" value="Genomic_DNA"/>
</dbReference>
<dbReference type="PROSITE" id="PS50929">
    <property type="entry name" value="ABC_TM1F"/>
    <property type="match status" value="1"/>
</dbReference>